<feature type="transmembrane region" description="Helical" evidence="1">
    <location>
        <begin position="134"/>
        <end position="154"/>
    </location>
</feature>
<keyword evidence="1" id="KW-0812">Transmembrane</keyword>
<dbReference type="EMBL" id="SLWS01000019">
    <property type="protein sequence ID" value="TCO46547.1"/>
    <property type="molecule type" value="Genomic_DNA"/>
</dbReference>
<evidence type="ECO:0000256" key="1">
    <source>
        <dbReference type="SAM" id="Phobius"/>
    </source>
</evidence>
<dbReference type="InterPro" id="IPR012666">
    <property type="entry name" value="CbtA_put"/>
</dbReference>
<keyword evidence="3" id="KW-1185">Reference proteome</keyword>
<dbReference type="Proteomes" id="UP000295680">
    <property type="component" value="Unassembled WGS sequence"/>
</dbReference>
<feature type="transmembrane region" description="Helical" evidence="1">
    <location>
        <begin position="166"/>
        <end position="185"/>
    </location>
</feature>
<organism evidence="2 3">
    <name type="scientific">Actinocrispum wychmicini</name>
    <dbReference type="NCBI Taxonomy" id="1213861"/>
    <lineage>
        <taxon>Bacteria</taxon>
        <taxon>Bacillati</taxon>
        <taxon>Actinomycetota</taxon>
        <taxon>Actinomycetes</taxon>
        <taxon>Pseudonocardiales</taxon>
        <taxon>Pseudonocardiaceae</taxon>
        <taxon>Actinocrispum</taxon>
    </lineage>
</organism>
<feature type="transmembrane region" description="Helical" evidence="1">
    <location>
        <begin position="60"/>
        <end position="83"/>
    </location>
</feature>
<evidence type="ECO:0000313" key="3">
    <source>
        <dbReference type="Proteomes" id="UP000295680"/>
    </source>
</evidence>
<protein>
    <submittedName>
        <fullName evidence="2">Putative cobalt transporter subunit CbtA</fullName>
    </submittedName>
</protein>
<proteinExistence type="predicted"/>
<evidence type="ECO:0000313" key="2">
    <source>
        <dbReference type="EMBL" id="TCO46547.1"/>
    </source>
</evidence>
<dbReference type="Pfam" id="PF09490">
    <property type="entry name" value="CbtA"/>
    <property type="match status" value="1"/>
</dbReference>
<reference evidence="2 3" key="1">
    <citation type="submission" date="2019-03" db="EMBL/GenBank/DDBJ databases">
        <title>Genomic Encyclopedia of Type Strains, Phase IV (KMG-IV): sequencing the most valuable type-strain genomes for metagenomic binning, comparative biology and taxonomic classification.</title>
        <authorList>
            <person name="Goeker M."/>
        </authorList>
    </citation>
    <scope>NUCLEOTIDE SEQUENCE [LARGE SCALE GENOMIC DNA]</scope>
    <source>
        <strain evidence="2 3">DSM 45934</strain>
    </source>
</reference>
<keyword evidence="1" id="KW-0472">Membrane</keyword>
<gene>
    <name evidence="2" type="ORF">EV192_119126</name>
</gene>
<feature type="transmembrane region" description="Helical" evidence="1">
    <location>
        <begin position="95"/>
        <end position="114"/>
    </location>
</feature>
<name>A0A4R2INZ1_9PSEU</name>
<dbReference type="OrthoDB" id="6851830at2"/>
<feature type="transmembrane region" description="Helical" evidence="1">
    <location>
        <begin position="205"/>
        <end position="225"/>
    </location>
</feature>
<comment type="caution">
    <text evidence="2">The sequence shown here is derived from an EMBL/GenBank/DDBJ whole genome shotgun (WGS) entry which is preliminary data.</text>
</comment>
<dbReference type="RefSeq" id="WP_132125992.1">
    <property type="nucleotide sequence ID" value="NZ_SLWS01000019.1"/>
</dbReference>
<accession>A0A4R2INZ1</accession>
<sequence length="242" mass="25280">MGNLLVRGMLVGLAAAALALIFASLFGEPSVDSAISFEGMHSHGADEGPELVSRSIQSTLGLAVAVGAYGLAFGGLFALGFAFAYGRLGRLNARATAEVLALGAFVVVFVVPYLKYPANPPSVGQPDTIGSRTAWYFSMVLVSVVAGIGSTVLARRLLARFGAWNSVLLGLLAYVAVVSVASAILPVVSEVPEHFPASVLWNFRVASLGTQLVLWMSIGLLFGVLTERRLRRVAGQAVTLSS</sequence>
<keyword evidence="1" id="KW-1133">Transmembrane helix</keyword>
<dbReference type="AlphaFoldDB" id="A0A4R2INZ1"/>